<keyword evidence="2" id="KW-1003">Cell membrane</keyword>
<dbReference type="InterPro" id="IPR050250">
    <property type="entry name" value="Macrolide_Exporter_MacB"/>
</dbReference>
<comment type="subcellular location">
    <subcellularLocation>
        <location evidence="1">Cell membrane</location>
        <topology evidence="1">Multi-pass membrane protein</topology>
    </subcellularLocation>
</comment>
<evidence type="ECO:0000256" key="4">
    <source>
        <dbReference type="ARBA" id="ARBA00022989"/>
    </source>
</evidence>
<feature type="transmembrane region" description="Helical" evidence="6">
    <location>
        <begin position="289"/>
        <end position="308"/>
    </location>
</feature>
<feature type="domain" description="ABC3 transporter permease C-terminal" evidence="7">
    <location>
        <begin position="681"/>
        <end position="793"/>
    </location>
</feature>
<feature type="transmembrane region" description="Helical" evidence="6">
    <location>
        <begin position="425"/>
        <end position="444"/>
    </location>
</feature>
<evidence type="ECO:0000256" key="2">
    <source>
        <dbReference type="ARBA" id="ARBA00022475"/>
    </source>
</evidence>
<evidence type="ECO:0000256" key="6">
    <source>
        <dbReference type="SAM" id="Phobius"/>
    </source>
</evidence>
<dbReference type="Pfam" id="PF02687">
    <property type="entry name" value="FtsX"/>
    <property type="match status" value="2"/>
</dbReference>
<feature type="transmembrane region" description="Helical" evidence="6">
    <location>
        <begin position="722"/>
        <end position="747"/>
    </location>
</feature>
<keyword evidence="10" id="KW-1185">Reference proteome</keyword>
<reference evidence="9 10" key="1">
    <citation type="submission" date="2018-04" db="EMBL/GenBank/DDBJ databases">
        <title>Genomic Encyclopedia of Archaeal and Bacterial Type Strains, Phase II (KMG-II): from individual species to whole genera.</title>
        <authorList>
            <person name="Goeker M."/>
        </authorList>
    </citation>
    <scope>NUCLEOTIDE SEQUENCE [LARGE SCALE GENOMIC DNA]</scope>
    <source>
        <strain evidence="9 10">DSM 26809</strain>
    </source>
</reference>
<feature type="domain" description="ABC3 transporter permease C-terminal" evidence="7">
    <location>
        <begin position="289"/>
        <end position="400"/>
    </location>
</feature>
<organism evidence="9 10">
    <name type="scientific">Mucilaginibacter yixingensis</name>
    <dbReference type="NCBI Taxonomy" id="1295612"/>
    <lineage>
        <taxon>Bacteria</taxon>
        <taxon>Pseudomonadati</taxon>
        <taxon>Bacteroidota</taxon>
        <taxon>Sphingobacteriia</taxon>
        <taxon>Sphingobacteriales</taxon>
        <taxon>Sphingobacteriaceae</taxon>
        <taxon>Mucilaginibacter</taxon>
    </lineage>
</organism>
<sequence>MLTNYLKIAWRNLWKNKIFSIINLLGLAVGIAFAMLIGAYVWGELQVNRSIKDCDNQYVIQSKWKNPNIGIEATSVAALPKALKENYPSLIANYYNSALAFTNVSKNDKHFRERLQVGDSTLLNMYGFKLLYGDAKSAFTGPFSVVITTEIANKYFGKTDVIGQTLNIEDFAGGNHDYIVTGVLDKIPANTITGLDGDNKFQFFVNGSLNKSLRTLDGWDNSGITCYIELQKGVKSTDVERAMLDLINKNETDDEIRGNLTPYLVPIKDYHLQANNNLVKKMTGTLCCVAFFILLMATINFVNICIGRSSGRMQEMGIRKVIGGLRKHLIIQFLAESVLTVMLSTVLALIIYILARPYFSGALGRDIFRILDFPAYFILIPIAFSLLMGLLAGIYPALVLSALGTIDSLKGKLSFVKEHVWLRKMLIAFQFVTAAIVVIGAIIISQQISLFFNGNLGYDKDYVVYAQAPRNWSLKGIQKIESIRSQLALLPQVSSATLSWEIPDGMDVEWRKNNVYKQGTSALQGITTQNLVVDNQFVNTFNIPLKAGQFFNPLIAADSSSVVINETERKALGWNSAADALQQKIIYLDKVFTICGVTADFHFASMHEPIQPLLYTNVYFIKQYRYLSFRLKPGHLQQNIDALQKRWSELMPQAPFEYHFMDDALTKLYATEIQLKKTAYIATTLAIVIVLLGVIGLISLSIQKRIKEIGIRRILGSSVSGISFLFLKEFLSIVLIACIIACPFAYIIMQHWLNDYAYRVAITPSPFVVAIIGLTLITMLLIWIQIIKAALANPIKSLRSE</sequence>
<evidence type="ECO:0000256" key="5">
    <source>
        <dbReference type="ARBA" id="ARBA00023136"/>
    </source>
</evidence>
<feature type="transmembrane region" description="Helical" evidence="6">
    <location>
        <begin position="329"/>
        <end position="355"/>
    </location>
</feature>
<dbReference type="InterPro" id="IPR025857">
    <property type="entry name" value="MacB_PCD"/>
</dbReference>
<dbReference type="Proteomes" id="UP000244168">
    <property type="component" value="Unassembled WGS sequence"/>
</dbReference>
<evidence type="ECO:0000313" key="9">
    <source>
        <dbReference type="EMBL" id="PTR01524.1"/>
    </source>
</evidence>
<evidence type="ECO:0000313" key="10">
    <source>
        <dbReference type="Proteomes" id="UP000244168"/>
    </source>
</evidence>
<dbReference type="RefSeq" id="WP_107826903.1">
    <property type="nucleotide sequence ID" value="NZ_CP160205.1"/>
</dbReference>
<gene>
    <name evidence="9" type="ORF">C8P68_101758</name>
</gene>
<keyword evidence="3 6" id="KW-0812">Transmembrane</keyword>
<feature type="transmembrane region" description="Helical" evidence="6">
    <location>
        <begin position="767"/>
        <end position="791"/>
    </location>
</feature>
<evidence type="ECO:0000256" key="3">
    <source>
        <dbReference type="ARBA" id="ARBA00022692"/>
    </source>
</evidence>
<feature type="transmembrane region" description="Helical" evidence="6">
    <location>
        <begin position="375"/>
        <end position="404"/>
    </location>
</feature>
<dbReference type="EMBL" id="QAOQ01000001">
    <property type="protein sequence ID" value="PTR01524.1"/>
    <property type="molecule type" value="Genomic_DNA"/>
</dbReference>
<accession>A0A2T5JGK6</accession>
<dbReference type="Pfam" id="PF12704">
    <property type="entry name" value="MacB_PCD"/>
    <property type="match status" value="1"/>
</dbReference>
<feature type="transmembrane region" description="Helical" evidence="6">
    <location>
        <begin position="21"/>
        <end position="42"/>
    </location>
</feature>
<dbReference type="OrthoDB" id="1451596at2"/>
<dbReference type="InterPro" id="IPR003838">
    <property type="entry name" value="ABC3_permease_C"/>
</dbReference>
<keyword evidence="4 6" id="KW-1133">Transmembrane helix</keyword>
<evidence type="ECO:0000259" key="8">
    <source>
        <dbReference type="Pfam" id="PF12704"/>
    </source>
</evidence>
<feature type="transmembrane region" description="Helical" evidence="6">
    <location>
        <begin position="679"/>
        <end position="702"/>
    </location>
</feature>
<protein>
    <submittedName>
        <fullName evidence="9">FtsX-like permease family protein</fullName>
    </submittedName>
</protein>
<comment type="caution">
    <text evidence="9">The sequence shown here is derived from an EMBL/GenBank/DDBJ whole genome shotgun (WGS) entry which is preliminary data.</text>
</comment>
<evidence type="ECO:0000259" key="7">
    <source>
        <dbReference type="Pfam" id="PF02687"/>
    </source>
</evidence>
<dbReference type="PANTHER" id="PTHR30572">
    <property type="entry name" value="MEMBRANE COMPONENT OF TRANSPORTER-RELATED"/>
    <property type="match status" value="1"/>
</dbReference>
<dbReference type="PANTHER" id="PTHR30572:SF18">
    <property type="entry name" value="ABC-TYPE MACROLIDE FAMILY EXPORT SYSTEM PERMEASE COMPONENT 2"/>
    <property type="match status" value="1"/>
</dbReference>
<dbReference type="AlphaFoldDB" id="A0A2T5JGK6"/>
<dbReference type="GO" id="GO:0022857">
    <property type="term" value="F:transmembrane transporter activity"/>
    <property type="evidence" value="ECO:0007669"/>
    <property type="project" value="TreeGrafter"/>
</dbReference>
<proteinExistence type="predicted"/>
<dbReference type="GO" id="GO:0005886">
    <property type="term" value="C:plasma membrane"/>
    <property type="evidence" value="ECO:0007669"/>
    <property type="project" value="UniProtKB-SubCell"/>
</dbReference>
<keyword evidence="5 6" id="KW-0472">Membrane</keyword>
<feature type="domain" description="MacB-like periplasmic core" evidence="8">
    <location>
        <begin position="20"/>
        <end position="243"/>
    </location>
</feature>
<evidence type="ECO:0000256" key="1">
    <source>
        <dbReference type="ARBA" id="ARBA00004651"/>
    </source>
</evidence>
<name>A0A2T5JGK6_9SPHI</name>